<evidence type="ECO:0000313" key="2">
    <source>
        <dbReference type="Proteomes" id="UP001595548"/>
    </source>
</evidence>
<gene>
    <name evidence="1" type="ORF">ACFOEB_06970</name>
</gene>
<dbReference type="Proteomes" id="UP001595548">
    <property type="component" value="Unassembled WGS sequence"/>
</dbReference>
<dbReference type="InterPro" id="IPR025449">
    <property type="entry name" value="JetB"/>
</dbReference>
<reference evidence="2" key="1">
    <citation type="journal article" date="2019" name="Int. J. Syst. Evol. Microbiol.">
        <title>The Global Catalogue of Microorganisms (GCM) 10K type strain sequencing project: providing services to taxonomists for standard genome sequencing and annotation.</title>
        <authorList>
            <consortium name="The Broad Institute Genomics Platform"/>
            <consortium name="The Broad Institute Genome Sequencing Center for Infectious Disease"/>
            <person name="Wu L."/>
            <person name="Ma J."/>
        </authorList>
    </citation>
    <scope>NUCLEOTIDE SEQUENCE [LARGE SCALE GENOMIC DNA]</scope>
    <source>
        <strain evidence="2">KCTC 52141</strain>
    </source>
</reference>
<proteinExistence type="predicted"/>
<accession>A0ABV7HM78</accession>
<name>A0ABV7HM78_9GAMM</name>
<dbReference type="Pfam" id="PF13835">
    <property type="entry name" value="DUF4194"/>
    <property type="match status" value="1"/>
</dbReference>
<keyword evidence="2" id="KW-1185">Reference proteome</keyword>
<dbReference type="RefSeq" id="WP_382415427.1">
    <property type="nucleotide sequence ID" value="NZ_AP031500.1"/>
</dbReference>
<protein>
    <submittedName>
        <fullName evidence="1">DUF4194 domain-containing protein</fullName>
    </submittedName>
</protein>
<dbReference type="EMBL" id="JBHRTL010000006">
    <property type="protein sequence ID" value="MFC3154939.1"/>
    <property type="molecule type" value="Genomic_DNA"/>
</dbReference>
<organism evidence="1 2">
    <name type="scientific">Gilvimarinus japonicus</name>
    <dbReference type="NCBI Taxonomy" id="1796469"/>
    <lineage>
        <taxon>Bacteria</taxon>
        <taxon>Pseudomonadati</taxon>
        <taxon>Pseudomonadota</taxon>
        <taxon>Gammaproteobacteria</taxon>
        <taxon>Cellvibrionales</taxon>
        <taxon>Cellvibrionaceae</taxon>
        <taxon>Gilvimarinus</taxon>
    </lineage>
</organism>
<sequence length="225" mass="25684">MSDNLFLGELNQVLESANVSFEAWRELVMRLLDYGVLCRNESQIEQELYDRFVRLEIALHDYLALSGIRLQHDPRHEFVRVLPPGADFPGIESDDLPYTGMRSKLGQHEIALALVLRIEYDKALREGQVEDGGSVLVPMESVVMSLKNLLGRDLPEPVVERRRLLRGLKQLRLIDYNSDDEQAEPWLRVRPLIINYVSDSVIDQLLQATPDSVDSVTLDDTEGED</sequence>
<evidence type="ECO:0000313" key="1">
    <source>
        <dbReference type="EMBL" id="MFC3154939.1"/>
    </source>
</evidence>
<comment type="caution">
    <text evidence="1">The sequence shown here is derived from an EMBL/GenBank/DDBJ whole genome shotgun (WGS) entry which is preliminary data.</text>
</comment>